<organism evidence="2">
    <name type="scientific">Volvox carteri f. nagariensis</name>
    <dbReference type="NCBI Taxonomy" id="3068"/>
    <lineage>
        <taxon>Eukaryota</taxon>
        <taxon>Viridiplantae</taxon>
        <taxon>Chlorophyta</taxon>
        <taxon>core chlorophytes</taxon>
        <taxon>Chlorophyceae</taxon>
        <taxon>CS clade</taxon>
        <taxon>Chlamydomonadales</taxon>
        <taxon>Volvocaceae</taxon>
        <taxon>Volvox</taxon>
    </lineage>
</organism>
<accession>D8TTH6</accession>
<dbReference type="GeneID" id="9618928"/>
<gene>
    <name evidence="1" type="ORF">VOLCADRAFT_117339</name>
</gene>
<dbReference type="InParanoid" id="D8TTH6"/>
<dbReference type="EMBL" id="GL378336">
    <property type="protein sequence ID" value="EFJ49200.1"/>
    <property type="molecule type" value="Genomic_DNA"/>
</dbReference>
<reference evidence="1 2" key="1">
    <citation type="journal article" date="2010" name="Science">
        <title>Genomic analysis of organismal complexity in the multicellular green alga Volvox carteri.</title>
        <authorList>
            <person name="Prochnik S.E."/>
            <person name="Umen J."/>
            <person name="Nedelcu A.M."/>
            <person name="Hallmann A."/>
            <person name="Miller S.M."/>
            <person name="Nishii I."/>
            <person name="Ferris P."/>
            <person name="Kuo A."/>
            <person name="Mitros T."/>
            <person name="Fritz-Laylin L.K."/>
            <person name="Hellsten U."/>
            <person name="Chapman J."/>
            <person name="Simakov O."/>
            <person name="Rensing S.A."/>
            <person name="Terry A."/>
            <person name="Pangilinan J."/>
            <person name="Kapitonov V."/>
            <person name="Jurka J."/>
            <person name="Salamov A."/>
            <person name="Shapiro H."/>
            <person name="Schmutz J."/>
            <person name="Grimwood J."/>
            <person name="Lindquist E."/>
            <person name="Lucas S."/>
            <person name="Grigoriev I.V."/>
            <person name="Schmitt R."/>
            <person name="Kirk D."/>
            <person name="Rokhsar D.S."/>
        </authorList>
    </citation>
    <scope>NUCLEOTIDE SEQUENCE [LARGE SCALE GENOMIC DNA]</scope>
    <source>
        <strain evidence="2">f. Nagariensis / Eve</strain>
    </source>
</reference>
<evidence type="ECO:0000313" key="1">
    <source>
        <dbReference type="EMBL" id="EFJ49200.1"/>
    </source>
</evidence>
<dbReference type="RefSeq" id="XP_002949648.1">
    <property type="nucleotide sequence ID" value="XM_002949602.1"/>
</dbReference>
<sequence length="283" mass="31612">MDCLPTRETWFCLYQPQAGGTAYLYEYDVPIDNAAYKDKVAPELRLRFCRPARDCYLHVVHGESFSNCDETRPPWYCYRVMLSGVRVGQRLGPYAADDIVAPNRVLLPRQERWRNNVRDIRDVIEFLAVPSEDRLTAALNKLIAVAHQDDWRSGPAVVYMLLTQNWGHEALQRYGITAETIRHAYASFGARMRQDGSSGSGDEVAAVCQAARRRRAASTAEMLSGYSVYANHAADQRELGEQGSVASEGEAKTTELRSLTKGGQLERRHLLLGVNLAQTDGGG</sequence>
<proteinExistence type="predicted"/>
<name>D8TTH6_VOLCA</name>
<protein>
    <submittedName>
        <fullName evidence="1">Uncharacterized protein</fullName>
    </submittedName>
</protein>
<dbReference type="KEGG" id="vcn:VOLCADRAFT_117339"/>
<dbReference type="STRING" id="3068.D8TTH6"/>
<dbReference type="OrthoDB" id="537851at2759"/>
<dbReference type="Proteomes" id="UP000001058">
    <property type="component" value="Unassembled WGS sequence"/>
</dbReference>
<keyword evidence="2" id="KW-1185">Reference proteome</keyword>
<evidence type="ECO:0000313" key="2">
    <source>
        <dbReference type="Proteomes" id="UP000001058"/>
    </source>
</evidence>
<dbReference type="AlphaFoldDB" id="D8TTH6"/>